<dbReference type="OrthoDB" id="7933078at2759"/>
<dbReference type="Pfam" id="PF01027">
    <property type="entry name" value="Bax1-I"/>
    <property type="match status" value="1"/>
</dbReference>
<evidence type="ECO:0000313" key="6">
    <source>
        <dbReference type="EMBL" id="CAG7726349.1"/>
    </source>
</evidence>
<feature type="transmembrane region" description="Helical" evidence="5">
    <location>
        <begin position="152"/>
        <end position="169"/>
    </location>
</feature>
<keyword evidence="4 5" id="KW-0472">Membrane</keyword>
<evidence type="ECO:0000256" key="1">
    <source>
        <dbReference type="ARBA" id="ARBA00004141"/>
    </source>
</evidence>
<protein>
    <submittedName>
        <fullName evidence="6">Uncharacterized protein</fullName>
    </submittedName>
</protein>
<evidence type="ECO:0000256" key="5">
    <source>
        <dbReference type="RuleBase" id="RU004379"/>
    </source>
</evidence>
<comment type="caution">
    <text evidence="6">The sequence shown here is derived from an EMBL/GenBank/DDBJ whole genome shotgun (WGS) entry which is preliminary data.</text>
</comment>
<feature type="transmembrane region" description="Helical" evidence="5">
    <location>
        <begin position="210"/>
        <end position="229"/>
    </location>
</feature>
<feature type="transmembrane region" description="Helical" evidence="5">
    <location>
        <begin position="32"/>
        <end position="53"/>
    </location>
</feature>
<reference evidence="6" key="1">
    <citation type="submission" date="2021-06" db="EMBL/GenBank/DDBJ databases">
        <authorList>
            <person name="Hodson N. C."/>
            <person name="Mongue J. A."/>
            <person name="Jaron S. K."/>
        </authorList>
    </citation>
    <scope>NUCLEOTIDE SEQUENCE</scope>
</reference>
<dbReference type="PANTHER" id="PTHR23291">
    <property type="entry name" value="BAX INHIBITOR-RELATED"/>
    <property type="match status" value="1"/>
</dbReference>
<keyword evidence="7" id="KW-1185">Reference proteome</keyword>
<comment type="subcellular location">
    <subcellularLocation>
        <location evidence="1">Membrane</location>
        <topology evidence="1">Multi-pass membrane protein</topology>
    </subcellularLocation>
</comment>
<keyword evidence="3 5" id="KW-1133">Transmembrane helix</keyword>
<dbReference type="Proteomes" id="UP000708208">
    <property type="component" value="Unassembled WGS sequence"/>
</dbReference>
<name>A0A8J2P0M4_9HEXA</name>
<comment type="similarity">
    <text evidence="5">Belongs to the BI1 family.</text>
</comment>
<evidence type="ECO:0000256" key="3">
    <source>
        <dbReference type="ARBA" id="ARBA00022989"/>
    </source>
</evidence>
<feature type="transmembrane region" description="Helical" evidence="5">
    <location>
        <begin position="65"/>
        <end position="83"/>
    </location>
</feature>
<dbReference type="PANTHER" id="PTHR23291:SF47">
    <property type="entry name" value="TRANSMEMBRANE BAX INHIBITOR MOTIF CONTAINING 7"/>
    <property type="match status" value="1"/>
</dbReference>
<dbReference type="GO" id="GO:0016020">
    <property type="term" value="C:membrane"/>
    <property type="evidence" value="ECO:0007669"/>
    <property type="project" value="UniProtKB-SubCell"/>
</dbReference>
<keyword evidence="2 5" id="KW-0812">Transmembrane</keyword>
<accession>A0A8J2P0M4</accession>
<feature type="transmembrane region" description="Helical" evidence="5">
    <location>
        <begin position="118"/>
        <end position="140"/>
    </location>
</feature>
<organism evidence="6 7">
    <name type="scientific">Allacma fusca</name>
    <dbReference type="NCBI Taxonomy" id="39272"/>
    <lineage>
        <taxon>Eukaryota</taxon>
        <taxon>Metazoa</taxon>
        <taxon>Ecdysozoa</taxon>
        <taxon>Arthropoda</taxon>
        <taxon>Hexapoda</taxon>
        <taxon>Collembola</taxon>
        <taxon>Symphypleona</taxon>
        <taxon>Sminthuridae</taxon>
        <taxon>Allacma</taxon>
    </lineage>
</organism>
<dbReference type="EMBL" id="CAJVCH010134306">
    <property type="protein sequence ID" value="CAG7726349.1"/>
    <property type="molecule type" value="Genomic_DNA"/>
</dbReference>
<feature type="transmembrane region" description="Helical" evidence="5">
    <location>
        <begin position="175"/>
        <end position="198"/>
    </location>
</feature>
<evidence type="ECO:0000256" key="2">
    <source>
        <dbReference type="ARBA" id="ARBA00022692"/>
    </source>
</evidence>
<dbReference type="AlphaFoldDB" id="A0A8J2P0M4"/>
<dbReference type="CDD" id="cd10428">
    <property type="entry name" value="LFG_like"/>
    <property type="match status" value="1"/>
</dbReference>
<gene>
    <name evidence="6" type="ORF">AFUS01_LOCUS15264</name>
</gene>
<evidence type="ECO:0000256" key="4">
    <source>
        <dbReference type="ARBA" id="ARBA00023136"/>
    </source>
</evidence>
<proteinExistence type="inferred from homology"/>
<sequence>MSGYGYDNIDPESRTDFEFSEASIRQGFIRKVYGILMVQLLVTTGFISLFTFYEPIGTWTRTNPMFFYAVLILSLAMIIALTCCEGVRRKSPTNIICLMVFTTAEGFLLGSATSTFSATSVLLAAAITVAICLALTLFSFQTKFDFTGMGPYLFVALIVFVIFGIVAFFFPILNTFYACLGALLFSFYLVFDTQLLLGGKHKYSISPEEYIFAALSIYLDIINIFLYILQLVDSARN</sequence>
<evidence type="ECO:0000313" key="7">
    <source>
        <dbReference type="Proteomes" id="UP000708208"/>
    </source>
</evidence>
<feature type="transmembrane region" description="Helical" evidence="5">
    <location>
        <begin position="95"/>
        <end position="112"/>
    </location>
</feature>
<dbReference type="InterPro" id="IPR006214">
    <property type="entry name" value="Bax_inhibitor_1-related"/>
</dbReference>